<dbReference type="Proteomes" id="UP000242450">
    <property type="component" value="Chromosome 10"/>
</dbReference>
<feature type="non-terminal residue" evidence="2">
    <location>
        <position position="1"/>
    </location>
</feature>
<sequence length="176" mass="18273">EAFLGSFVAGGMGPAASSHGSPVPLPSDLSFRSPTPSNLPMVQLWATHAHEGFSHLPSGLYPSYLHLNHLEPPSSGSPLLSQLGQPSIFDTQKGQTAGVRDPERPESAKAFGREGSGAQGEAEVRHPPVGIAVAVARQKDSGGSGRLAPGLADQERSLSLSNVKGESWVPPPPPHL</sequence>
<evidence type="ECO:0000313" key="2">
    <source>
        <dbReference type="EMBL" id="OWK10924.1"/>
    </source>
</evidence>
<dbReference type="AlphaFoldDB" id="A0A212CYJ2"/>
<dbReference type="OrthoDB" id="9809354at2759"/>
<dbReference type="PANTHER" id="PTHR12505">
    <property type="entry name" value="PHD FINGER TRANSCRIPTION FACTOR"/>
    <property type="match status" value="1"/>
</dbReference>
<feature type="compositionally biased region" description="Low complexity" evidence="1">
    <location>
        <begin position="74"/>
        <end position="87"/>
    </location>
</feature>
<feature type="region of interest" description="Disordered" evidence="1">
    <location>
        <begin position="74"/>
        <end position="176"/>
    </location>
</feature>
<dbReference type="EMBL" id="MKHE01000010">
    <property type="protein sequence ID" value="OWK10924.1"/>
    <property type="molecule type" value="Genomic_DNA"/>
</dbReference>
<evidence type="ECO:0000313" key="3">
    <source>
        <dbReference type="Proteomes" id="UP000242450"/>
    </source>
</evidence>
<reference evidence="2 3" key="1">
    <citation type="journal article" date="2018" name="Mol. Genet. Genomics">
        <title>The red deer Cervus elaphus genome CerEla1.0: sequencing, annotating, genes, and chromosomes.</title>
        <authorList>
            <person name="Bana N.A."/>
            <person name="Nyiri A."/>
            <person name="Nagy J."/>
            <person name="Frank K."/>
            <person name="Nagy T."/>
            <person name="Steger V."/>
            <person name="Schiller M."/>
            <person name="Lakatos P."/>
            <person name="Sugar L."/>
            <person name="Horn P."/>
            <person name="Barta E."/>
            <person name="Orosz L."/>
        </authorList>
    </citation>
    <scope>NUCLEOTIDE SEQUENCE [LARGE SCALE GENOMIC DNA]</scope>
    <source>
        <strain evidence="2">Hungarian</strain>
    </source>
</reference>
<evidence type="ECO:0000256" key="1">
    <source>
        <dbReference type="SAM" id="MobiDB-lite"/>
    </source>
</evidence>
<protein>
    <submittedName>
        <fullName evidence="2">Uncharacterized protein</fullName>
    </submittedName>
</protein>
<keyword evidence="3" id="KW-1185">Reference proteome</keyword>
<dbReference type="InterPro" id="IPR052429">
    <property type="entry name" value="BAH_domain_protein"/>
</dbReference>
<name>A0A212CYJ2_CEREH</name>
<organism evidence="2 3">
    <name type="scientific">Cervus elaphus hippelaphus</name>
    <name type="common">European red deer</name>
    <dbReference type="NCBI Taxonomy" id="46360"/>
    <lineage>
        <taxon>Eukaryota</taxon>
        <taxon>Metazoa</taxon>
        <taxon>Chordata</taxon>
        <taxon>Craniata</taxon>
        <taxon>Vertebrata</taxon>
        <taxon>Euteleostomi</taxon>
        <taxon>Mammalia</taxon>
        <taxon>Eutheria</taxon>
        <taxon>Laurasiatheria</taxon>
        <taxon>Artiodactyla</taxon>
        <taxon>Ruminantia</taxon>
        <taxon>Pecora</taxon>
        <taxon>Cervidae</taxon>
        <taxon>Cervinae</taxon>
        <taxon>Cervus</taxon>
    </lineage>
</organism>
<gene>
    <name evidence="2" type="ORF">Celaphus_00007343</name>
</gene>
<comment type="caution">
    <text evidence="2">The sequence shown here is derived from an EMBL/GenBank/DDBJ whole genome shotgun (WGS) entry which is preliminary data.</text>
</comment>
<proteinExistence type="predicted"/>
<dbReference type="PANTHER" id="PTHR12505:SF21">
    <property type="entry name" value="TRINUCLEOTIDE REPEAT-CONTAINING GENE 18 PROTEIN"/>
    <property type="match status" value="1"/>
</dbReference>
<accession>A0A212CYJ2</accession>